<dbReference type="RefSeq" id="WP_268008893.1">
    <property type="nucleotide sequence ID" value="NZ_CP104069.1"/>
</dbReference>
<proteinExistence type="predicted"/>
<name>A0ABY6ZPX4_9BACL</name>
<evidence type="ECO:0000313" key="1">
    <source>
        <dbReference type="EMBL" id="WAH45023.1"/>
    </source>
</evidence>
<keyword evidence="2" id="KW-1185">Reference proteome</keyword>
<organism evidence="1 2">
    <name type="scientific">Alicyclobacillus fastidiosus</name>
    <dbReference type="NCBI Taxonomy" id="392011"/>
    <lineage>
        <taxon>Bacteria</taxon>
        <taxon>Bacillati</taxon>
        <taxon>Bacillota</taxon>
        <taxon>Bacilli</taxon>
        <taxon>Bacillales</taxon>
        <taxon>Alicyclobacillaceae</taxon>
        <taxon>Alicyclobacillus</taxon>
    </lineage>
</organism>
<evidence type="ECO:0008006" key="3">
    <source>
        <dbReference type="Google" id="ProtNLM"/>
    </source>
</evidence>
<keyword evidence="1" id="KW-0614">Plasmid</keyword>
<accession>A0ABY6ZPX4</accession>
<protein>
    <recommendedName>
        <fullName evidence="3">DUF2642 domain-containing protein</fullName>
    </recommendedName>
</protein>
<dbReference type="Proteomes" id="UP001164761">
    <property type="component" value="Plasmid unnamed2"/>
</dbReference>
<gene>
    <name evidence="1" type="ORF">NZD89_29000</name>
</gene>
<dbReference type="EMBL" id="CP104069">
    <property type="protein sequence ID" value="WAH45023.1"/>
    <property type="molecule type" value="Genomic_DNA"/>
</dbReference>
<evidence type="ECO:0000313" key="2">
    <source>
        <dbReference type="Proteomes" id="UP001164761"/>
    </source>
</evidence>
<reference evidence="1" key="1">
    <citation type="submission" date="2022-08" db="EMBL/GenBank/DDBJ databases">
        <title>Alicyclobacillus fastidiosus DSM 17978, complete genome.</title>
        <authorList>
            <person name="Wang Q."/>
            <person name="Cai R."/>
            <person name="Wang Z."/>
        </authorList>
    </citation>
    <scope>NUCLEOTIDE SEQUENCE</scope>
    <source>
        <strain evidence="1">DSM 17978</strain>
        <plasmid evidence="1">unnamed2</plasmid>
    </source>
</reference>
<sequence length="121" mass="14405">MNQKKLRQYFKEFIQMIRQHTKETKYDTKTGEQKLVDCIQKVIPNELLENENEHLRYGLELSSSYREMFKKYLNRYIEISTTGGDVEGTICEVGDNYLEIQEPGGALVYVYLKNMIYYQAR</sequence>
<geneLocation type="plasmid" evidence="1 2">
    <name>unnamed2</name>
</geneLocation>